<keyword evidence="4 5" id="KW-0472">Membrane</keyword>
<sequence>MASTRSILENVFGMLGIIFWSFQLLPQAIDNYKAKSTEGLSYSMFFIWTLCALGFGSYGVVEGLSIPLIVQPQIFGFLSMAGINNNVKGTVEAAGVIPILLLVLGFVPQYIDIYRDRSVVGVSMAFIAADAAGAMFSIVSLIFRSEFDLLATLNYIAVLVCDMIVVGFYVYFNKMHPTLARVREVAGGSDLEVGKESESAVVTIVESEGEEEKDEHRQNHRLHLGVHGTTVPNHLHAEPVTKTTTAVSQVSLSSSHSNSTVAQA</sequence>
<dbReference type="Gene3D" id="1.20.1280.290">
    <property type="match status" value="2"/>
</dbReference>
<keyword evidence="3 5" id="KW-1133">Transmembrane helix</keyword>
<dbReference type="InterPro" id="IPR006603">
    <property type="entry name" value="PQ-loop_rpt"/>
</dbReference>
<dbReference type="Proteomes" id="UP000823405">
    <property type="component" value="Unassembled WGS sequence"/>
</dbReference>
<gene>
    <name evidence="6" type="ORF">BGZ97_001902</name>
</gene>
<feature type="transmembrane region" description="Helical" evidence="5">
    <location>
        <begin position="90"/>
        <end position="107"/>
    </location>
</feature>
<comment type="subcellular location">
    <subcellularLocation>
        <location evidence="1">Membrane</location>
        <topology evidence="1">Multi-pass membrane protein</topology>
    </subcellularLocation>
</comment>
<dbReference type="OrthoDB" id="407617at2759"/>
<reference evidence="6" key="1">
    <citation type="journal article" date="2020" name="Fungal Divers.">
        <title>Resolving the Mortierellaceae phylogeny through synthesis of multi-gene phylogenetics and phylogenomics.</title>
        <authorList>
            <person name="Vandepol N."/>
            <person name="Liber J."/>
            <person name="Desiro A."/>
            <person name="Na H."/>
            <person name="Kennedy M."/>
            <person name="Barry K."/>
            <person name="Grigoriev I.V."/>
            <person name="Miller A.N."/>
            <person name="O'Donnell K."/>
            <person name="Stajich J.E."/>
            <person name="Bonito G."/>
        </authorList>
    </citation>
    <scope>NUCLEOTIDE SEQUENCE</scope>
    <source>
        <strain evidence="6">NVP60</strain>
    </source>
</reference>
<evidence type="ECO:0000313" key="7">
    <source>
        <dbReference type="Proteomes" id="UP000823405"/>
    </source>
</evidence>
<dbReference type="PANTHER" id="PTHR16201">
    <property type="entry name" value="SEVEN TRANSMEMBRANE PROTEIN 1-RELATED"/>
    <property type="match status" value="1"/>
</dbReference>
<dbReference type="EMBL" id="JAAAIN010000140">
    <property type="protein sequence ID" value="KAG0319564.1"/>
    <property type="molecule type" value="Genomic_DNA"/>
</dbReference>
<dbReference type="GO" id="GO:0016020">
    <property type="term" value="C:membrane"/>
    <property type="evidence" value="ECO:0007669"/>
    <property type="project" value="UniProtKB-SubCell"/>
</dbReference>
<keyword evidence="7" id="KW-1185">Reference proteome</keyword>
<evidence type="ECO:0008006" key="8">
    <source>
        <dbReference type="Google" id="ProtNLM"/>
    </source>
</evidence>
<name>A0A9P6UU06_9FUNG</name>
<dbReference type="Pfam" id="PF04193">
    <property type="entry name" value="PQ-loop"/>
    <property type="match status" value="2"/>
</dbReference>
<dbReference type="InterPro" id="IPR051415">
    <property type="entry name" value="LAAT-1"/>
</dbReference>
<feature type="transmembrane region" description="Helical" evidence="5">
    <location>
        <begin position="6"/>
        <end position="25"/>
    </location>
</feature>
<evidence type="ECO:0000256" key="4">
    <source>
        <dbReference type="ARBA" id="ARBA00023136"/>
    </source>
</evidence>
<evidence type="ECO:0000256" key="5">
    <source>
        <dbReference type="SAM" id="Phobius"/>
    </source>
</evidence>
<evidence type="ECO:0000256" key="3">
    <source>
        <dbReference type="ARBA" id="ARBA00022989"/>
    </source>
</evidence>
<dbReference type="AlphaFoldDB" id="A0A9P6UU06"/>
<evidence type="ECO:0000256" key="1">
    <source>
        <dbReference type="ARBA" id="ARBA00004141"/>
    </source>
</evidence>
<comment type="caution">
    <text evidence="6">The sequence shown here is derived from an EMBL/GenBank/DDBJ whole genome shotgun (WGS) entry which is preliminary data.</text>
</comment>
<organism evidence="6 7">
    <name type="scientific">Linnemannia gamsii</name>
    <dbReference type="NCBI Taxonomy" id="64522"/>
    <lineage>
        <taxon>Eukaryota</taxon>
        <taxon>Fungi</taxon>
        <taxon>Fungi incertae sedis</taxon>
        <taxon>Mucoromycota</taxon>
        <taxon>Mortierellomycotina</taxon>
        <taxon>Mortierellomycetes</taxon>
        <taxon>Mortierellales</taxon>
        <taxon>Mortierellaceae</taxon>
        <taxon>Linnemannia</taxon>
    </lineage>
</organism>
<feature type="transmembrane region" description="Helical" evidence="5">
    <location>
        <begin position="45"/>
        <end position="70"/>
    </location>
</feature>
<feature type="transmembrane region" description="Helical" evidence="5">
    <location>
        <begin position="149"/>
        <end position="172"/>
    </location>
</feature>
<protein>
    <recommendedName>
        <fullName evidence="8">PQ-loop-domain-containing protein</fullName>
    </recommendedName>
</protein>
<dbReference type="PANTHER" id="PTHR16201:SF37">
    <property type="entry name" value="PQ-LOOP REPEAT-CONTAINING PROTEIN"/>
    <property type="match status" value="1"/>
</dbReference>
<evidence type="ECO:0000313" key="6">
    <source>
        <dbReference type="EMBL" id="KAG0319564.1"/>
    </source>
</evidence>
<evidence type="ECO:0000256" key="2">
    <source>
        <dbReference type="ARBA" id="ARBA00022692"/>
    </source>
</evidence>
<dbReference type="SMART" id="SM00679">
    <property type="entry name" value="CTNS"/>
    <property type="match status" value="2"/>
</dbReference>
<proteinExistence type="predicted"/>
<feature type="transmembrane region" description="Helical" evidence="5">
    <location>
        <begin position="119"/>
        <end position="143"/>
    </location>
</feature>
<keyword evidence="2 5" id="KW-0812">Transmembrane</keyword>
<accession>A0A9P6UU06</accession>